<proteinExistence type="predicted"/>
<feature type="transmembrane region" description="Helical" evidence="1">
    <location>
        <begin position="91"/>
        <end position="113"/>
    </location>
</feature>
<gene>
    <name evidence="2" type="ORF">Pa4123_13850</name>
</gene>
<reference evidence="2" key="1">
    <citation type="submission" date="2022-12" db="EMBL/GenBank/DDBJ databases">
        <title>New Phytohabitans aurantiacus sp. RD004123 nov., an actinomycete isolated from soil.</title>
        <authorList>
            <person name="Triningsih D.W."/>
            <person name="Harunari E."/>
            <person name="Igarashi Y."/>
        </authorList>
    </citation>
    <scope>NUCLEOTIDE SEQUENCE</scope>
    <source>
        <strain evidence="2">RD004123</strain>
    </source>
</reference>
<keyword evidence="1" id="KW-0472">Membrane</keyword>
<comment type="caution">
    <text evidence="2">The sequence shown here is derived from an EMBL/GenBank/DDBJ whole genome shotgun (WGS) entry which is preliminary data.</text>
</comment>
<organism evidence="2 3">
    <name type="scientific">Phytohabitans aurantiacus</name>
    <dbReference type="NCBI Taxonomy" id="3016789"/>
    <lineage>
        <taxon>Bacteria</taxon>
        <taxon>Bacillati</taxon>
        <taxon>Actinomycetota</taxon>
        <taxon>Actinomycetes</taxon>
        <taxon>Micromonosporales</taxon>
        <taxon>Micromonosporaceae</taxon>
    </lineage>
</organism>
<dbReference type="Proteomes" id="UP001144280">
    <property type="component" value="Unassembled WGS sequence"/>
</dbReference>
<accession>A0ABQ5QQ66</accession>
<keyword evidence="1" id="KW-1133">Transmembrane helix</keyword>
<dbReference type="EMBL" id="BSDI01000006">
    <property type="protein sequence ID" value="GLH96112.1"/>
    <property type="molecule type" value="Genomic_DNA"/>
</dbReference>
<evidence type="ECO:0008006" key="4">
    <source>
        <dbReference type="Google" id="ProtNLM"/>
    </source>
</evidence>
<feature type="transmembrane region" description="Helical" evidence="1">
    <location>
        <begin position="51"/>
        <end position="71"/>
    </location>
</feature>
<protein>
    <recommendedName>
        <fullName evidence="4">DUF1345 domain-containing protein</fullName>
    </recommendedName>
</protein>
<name>A0ABQ5QQ66_9ACTN</name>
<evidence type="ECO:0000313" key="2">
    <source>
        <dbReference type="EMBL" id="GLH96112.1"/>
    </source>
</evidence>
<feature type="transmembrane region" description="Helical" evidence="1">
    <location>
        <begin position="178"/>
        <end position="199"/>
    </location>
</feature>
<evidence type="ECO:0000313" key="3">
    <source>
        <dbReference type="Proteomes" id="UP001144280"/>
    </source>
</evidence>
<sequence length="203" mass="22396">MAVAIAAAIALQWLTPQQLAFDPRWLLPVIEAALLFGLLAVNPFRMDRESSALHLASIALVAFATLAVVWSTGRLVVVLTRGGDADNPSEVLLSGAVIWLTNMMVFALWYWLLDRGGPASRANARRTHPDFLFPQMTLDDLAHSEWRPVFIDYLYLAFTNSTAFSPTDTLPLARWAKVAMMVQSCVSFLIVILVIARAVNALN</sequence>
<keyword evidence="3" id="KW-1185">Reference proteome</keyword>
<keyword evidence="1" id="KW-0812">Transmembrane</keyword>
<feature type="transmembrane region" description="Helical" evidence="1">
    <location>
        <begin position="26"/>
        <end position="44"/>
    </location>
</feature>
<evidence type="ECO:0000256" key="1">
    <source>
        <dbReference type="SAM" id="Phobius"/>
    </source>
</evidence>